<dbReference type="RefSeq" id="WP_144994955.1">
    <property type="nucleotide sequence ID" value="NZ_CP036281.1"/>
</dbReference>
<keyword evidence="1" id="KW-1133">Transmembrane helix</keyword>
<keyword evidence="1" id="KW-0812">Transmembrane</keyword>
<sequence>MGRKPTSQTNLDPYLKWLGIPLHRRPPTYFDLLGLPKSVTDRESIEIAARKQKSVVTSFRGGEHEEWAARLTYELEEATVCLLDPTLRQRYRRRLSRASKQGRLYSQNAPTKKSLPAYLYRQVVGEEAGIAREFAGVISVIVACFLIAFLSSSLFPWSRIKEDQSLDLRDGDPEQVAVQPGIEKGNDRPVDVQLAGLNQKEKSQRTGKNGGANKKVTAVQKPWKDLLSSVNLNSDVFAGNWRRTGEGLSADPNNYHHAALKLPAQEGSYEFECEFEITYHERYPGVAFSIPLGETRGQFSFWAPDWLQIKHVRDGSGSTRGTFSPAKKHMGFSSFTDGTPINFSRRKRVRLNFKVDVEETKTQVTVAINGSQVGDWKGGKQDIWEPNDDLNLFEGRSKSGIIIATAYKTVAEFHYAKIRPR</sequence>
<proteinExistence type="predicted"/>
<keyword evidence="1" id="KW-0472">Membrane</keyword>
<dbReference type="AlphaFoldDB" id="A0A518CL50"/>
<dbReference type="KEGG" id="plon:Pla110_16720"/>
<accession>A0A518CL50</accession>
<reference evidence="2 3" key="1">
    <citation type="submission" date="2019-02" db="EMBL/GenBank/DDBJ databases">
        <title>Deep-cultivation of Planctomycetes and their phenomic and genomic characterization uncovers novel biology.</title>
        <authorList>
            <person name="Wiegand S."/>
            <person name="Jogler M."/>
            <person name="Boedeker C."/>
            <person name="Pinto D."/>
            <person name="Vollmers J."/>
            <person name="Rivas-Marin E."/>
            <person name="Kohn T."/>
            <person name="Peeters S.H."/>
            <person name="Heuer A."/>
            <person name="Rast P."/>
            <person name="Oberbeckmann S."/>
            <person name="Bunk B."/>
            <person name="Jeske O."/>
            <person name="Meyerdierks A."/>
            <person name="Storesund J.E."/>
            <person name="Kallscheuer N."/>
            <person name="Luecker S."/>
            <person name="Lage O.M."/>
            <person name="Pohl T."/>
            <person name="Merkel B.J."/>
            <person name="Hornburger P."/>
            <person name="Mueller R.-W."/>
            <person name="Bruemmer F."/>
            <person name="Labrenz M."/>
            <person name="Spormann A.M."/>
            <person name="Op den Camp H."/>
            <person name="Overmann J."/>
            <person name="Amann R."/>
            <person name="Jetten M.S.M."/>
            <person name="Mascher T."/>
            <person name="Medema M.H."/>
            <person name="Devos D.P."/>
            <person name="Kaster A.-K."/>
            <person name="Ovreas L."/>
            <person name="Rohde M."/>
            <person name="Galperin M.Y."/>
            <person name="Jogler C."/>
        </authorList>
    </citation>
    <scope>NUCLEOTIDE SEQUENCE [LARGE SCALE GENOMIC DNA]</scope>
    <source>
        <strain evidence="2 3">Pla110</strain>
    </source>
</reference>
<protein>
    <submittedName>
        <fullName evidence="2">Uncharacterized protein</fullName>
    </submittedName>
</protein>
<dbReference type="Proteomes" id="UP000317178">
    <property type="component" value="Chromosome"/>
</dbReference>
<evidence type="ECO:0000313" key="3">
    <source>
        <dbReference type="Proteomes" id="UP000317178"/>
    </source>
</evidence>
<organism evidence="2 3">
    <name type="scientific">Polystyrenella longa</name>
    <dbReference type="NCBI Taxonomy" id="2528007"/>
    <lineage>
        <taxon>Bacteria</taxon>
        <taxon>Pseudomonadati</taxon>
        <taxon>Planctomycetota</taxon>
        <taxon>Planctomycetia</taxon>
        <taxon>Planctomycetales</taxon>
        <taxon>Planctomycetaceae</taxon>
        <taxon>Polystyrenella</taxon>
    </lineage>
</organism>
<dbReference type="OrthoDB" id="291302at2"/>
<evidence type="ECO:0000256" key="1">
    <source>
        <dbReference type="SAM" id="Phobius"/>
    </source>
</evidence>
<gene>
    <name evidence="2" type="ORF">Pla110_16720</name>
</gene>
<evidence type="ECO:0000313" key="2">
    <source>
        <dbReference type="EMBL" id="QDU79950.1"/>
    </source>
</evidence>
<dbReference type="EMBL" id="CP036281">
    <property type="protein sequence ID" value="QDU79950.1"/>
    <property type="molecule type" value="Genomic_DNA"/>
</dbReference>
<name>A0A518CL50_9PLAN</name>
<feature type="transmembrane region" description="Helical" evidence="1">
    <location>
        <begin position="134"/>
        <end position="157"/>
    </location>
</feature>
<keyword evidence="3" id="KW-1185">Reference proteome</keyword>